<dbReference type="VEuPathDB" id="FungiDB:ASPCADRAFT_132413"/>
<name>A0A1R3RFZ3_ASPC5</name>
<dbReference type="OrthoDB" id="4869816at2759"/>
<evidence type="ECO:0000313" key="1">
    <source>
        <dbReference type="EMBL" id="OOF93377.1"/>
    </source>
</evidence>
<dbReference type="STRING" id="602072.A0A1R3RFZ3"/>
<dbReference type="EMBL" id="KV907504">
    <property type="protein sequence ID" value="OOF93377.1"/>
    <property type="molecule type" value="Genomic_DNA"/>
</dbReference>
<accession>A0A1R3RFZ3</accession>
<keyword evidence="2" id="KW-1185">Reference proteome</keyword>
<reference evidence="2" key="1">
    <citation type="journal article" date="2017" name="Genome Biol.">
        <title>Comparative genomics reveals high biological diversity and specific adaptations in the industrially and medically important fungal genus Aspergillus.</title>
        <authorList>
            <person name="de Vries R.P."/>
            <person name="Riley R."/>
            <person name="Wiebenga A."/>
            <person name="Aguilar-Osorio G."/>
            <person name="Amillis S."/>
            <person name="Uchima C.A."/>
            <person name="Anderluh G."/>
            <person name="Asadollahi M."/>
            <person name="Askin M."/>
            <person name="Barry K."/>
            <person name="Battaglia E."/>
            <person name="Bayram O."/>
            <person name="Benocci T."/>
            <person name="Braus-Stromeyer S.A."/>
            <person name="Caldana C."/>
            <person name="Canovas D."/>
            <person name="Cerqueira G.C."/>
            <person name="Chen F."/>
            <person name="Chen W."/>
            <person name="Choi C."/>
            <person name="Clum A."/>
            <person name="Dos Santos R.A."/>
            <person name="Damasio A.R."/>
            <person name="Diallinas G."/>
            <person name="Emri T."/>
            <person name="Fekete E."/>
            <person name="Flipphi M."/>
            <person name="Freyberg S."/>
            <person name="Gallo A."/>
            <person name="Gournas C."/>
            <person name="Habgood R."/>
            <person name="Hainaut M."/>
            <person name="Harispe M.L."/>
            <person name="Henrissat B."/>
            <person name="Hilden K.S."/>
            <person name="Hope R."/>
            <person name="Hossain A."/>
            <person name="Karabika E."/>
            <person name="Karaffa L."/>
            <person name="Karanyi Z."/>
            <person name="Krasevec N."/>
            <person name="Kuo A."/>
            <person name="Kusch H."/>
            <person name="LaButti K."/>
            <person name="Lagendijk E.L."/>
            <person name="Lapidus A."/>
            <person name="Levasseur A."/>
            <person name="Lindquist E."/>
            <person name="Lipzen A."/>
            <person name="Logrieco A.F."/>
            <person name="MacCabe A."/>
            <person name="Maekelae M.R."/>
            <person name="Malavazi I."/>
            <person name="Melin P."/>
            <person name="Meyer V."/>
            <person name="Mielnichuk N."/>
            <person name="Miskei M."/>
            <person name="Molnar A.P."/>
            <person name="Mule G."/>
            <person name="Ngan C.Y."/>
            <person name="Orejas M."/>
            <person name="Orosz E."/>
            <person name="Ouedraogo J.P."/>
            <person name="Overkamp K.M."/>
            <person name="Park H.-S."/>
            <person name="Perrone G."/>
            <person name="Piumi F."/>
            <person name="Punt P.J."/>
            <person name="Ram A.F."/>
            <person name="Ramon A."/>
            <person name="Rauscher S."/>
            <person name="Record E."/>
            <person name="Riano-Pachon D.M."/>
            <person name="Robert V."/>
            <person name="Roehrig J."/>
            <person name="Ruller R."/>
            <person name="Salamov A."/>
            <person name="Salih N.S."/>
            <person name="Samson R.A."/>
            <person name="Sandor E."/>
            <person name="Sanguinetti M."/>
            <person name="Schuetze T."/>
            <person name="Sepcic K."/>
            <person name="Shelest E."/>
            <person name="Sherlock G."/>
            <person name="Sophianopoulou V."/>
            <person name="Squina F.M."/>
            <person name="Sun H."/>
            <person name="Susca A."/>
            <person name="Todd R.B."/>
            <person name="Tsang A."/>
            <person name="Unkles S.E."/>
            <person name="van de Wiele N."/>
            <person name="van Rossen-Uffink D."/>
            <person name="Oliveira J.V."/>
            <person name="Vesth T.C."/>
            <person name="Visser J."/>
            <person name="Yu J.-H."/>
            <person name="Zhou M."/>
            <person name="Andersen M.R."/>
            <person name="Archer D.B."/>
            <person name="Baker S.E."/>
            <person name="Benoit I."/>
            <person name="Brakhage A.A."/>
            <person name="Braus G.H."/>
            <person name="Fischer R."/>
            <person name="Frisvad J.C."/>
            <person name="Goldman G.H."/>
            <person name="Houbraken J."/>
            <person name="Oakley B."/>
            <person name="Pocsi I."/>
            <person name="Scazzocchio C."/>
            <person name="Seiboth B."/>
            <person name="vanKuyk P.A."/>
            <person name="Wortman J."/>
            <person name="Dyer P.S."/>
            <person name="Grigoriev I.V."/>
        </authorList>
    </citation>
    <scope>NUCLEOTIDE SEQUENCE [LARGE SCALE GENOMIC DNA]</scope>
    <source>
        <strain evidence="2">ITEM 5010</strain>
    </source>
</reference>
<organism evidence="1 2">
    <name type="scientific">Aspergillus carbonarius (strain ITEM 5010)</name>
    <dbReference type="NCBI Taxonomy" id="602072"/>
    <lineage>
        <taxon>Eukaryota</taxon>
        <taxon>Fungi</taxon>
        <taxon>Dikarya</taxon>
        <taxon>Ascomycota</taxon>
        <taxon>Pezizomycotina</taxon>
        <taxon>Eurotiomycetes</taxon>
        <taxon>Eurotiomycetidae</taxon>
        <taxon>Eurotiales</taxon>
        <taxon>Aspergillaceae</taxon>
        <taxon>Aspergillus</taxon>
        <taxon>Aspergillus subgen. Circumdati</taxon>
    </lineage>
</organism>
<gene>
    <name evidence="1" type="ORF">ASPCADRAFT_132413</name>
</gene>
<sequence length="254" mass="29031">MSYIPPGWTEQRLRAATVEDLRQVPQERLHEIDDGVIEDVEARQVICRAQQNEHRRLERERRGLPPAPPKPLFEEPVDAVVQLVERNGFDDFGFIVFRADYSDEEYWDKWQEQFIKRLDDSLAQASGGQKIEEKLLTPIFDDSDLQGAGFEQIQEAFESYHENEGVPPGLDVGMCLVVDKTAMESLLNPVAGEEPWVIAMDLSFDYSSEVPEGEYPGYFRVAVDSVIPEFYPFVSIMTPPELWASADPIWVSAY</sequence>
<dbReference type="Proteomes" id="UP000188318">
    <property type="component" value="Unassembled WGS sequence"/>
</dbReference>
<dbReference type="OMA" id="DERWDKW"/>
<dbReference type="AlphaFoldDB" id="A0A1R3RFZ3"/>
<protein>
    <submittedName>
        <fullName evidence="1">Uncharacterized protein</fullName>
    </submittedName>
</protein>
<proteinExistence type="predicted"/>
<evidence type="ECO:0000313" key="2">
    <source>
        <dbReference type="Proteomes" id="UP000188318"/>
    </source>
</evidence>